<evidence type="ECO:0000313" key="1">
    <source>
        <dbReference type="EMBL" id="KAE9605082.1"/>
    </source>
</evidence>
<sequence length="183" mass="21221">MQEIPLRSRVFGRKGFRCYRFIRPHVILDHSAFVDQGGKVGDPLMPEHRLQLGLQTRFKFRALGPSVHLQLRVRAKSGQFFKLGRIFPHRPVTLLQSQKLHLFLPPQILRKIFMEEFHLKCLPRNQPSLYLHLASSEFPPILGLRHQHVGGISQLLTLHTVHGSKDPLHPLNPLDDSFTRIWT</sequence>
<accession>A0A6A4PUF3</accession>
<name>A0A6A4PUF3_LUPAL</name>
<comment type="caution">
    <text evidence="1">The sequence shown here is derived from an EMBL/GenBank/DDBJ whole genome shotgun (WGS) entry which is preliminary data.</text>
</comment>
<proteinExistence type="predicted"/>
<keyword evidence="2" id="KW-1185">Reference proteome</keyword>
<gene>
    <name evidence="1" type="ORF">Lalb_Chr10g0093351</name>
</gene>
<organism evidence="1 2">
    <name type="scientific">Lupinus albus</name>
    <name type="common">White lupine</name>
    <name type="synonym">Lupinus termis</name>
    <dbReference type="NCBI Taxonomy" id="3870"/>
    <lineage>
        <taxon>Eukaryota</taxon>
        <taxon>Viridiplantae</taxon>
        <taxon>Streptophyta</taxon>
        <taxon>Embryophyta</taxon>
        <taxon>Tracheophyta</taxon>
        <taxon>Spermatophyta</taxon>
        <taxon>Magnoliopsida</taxon>
        <taxon>eudicotyledons</taxon>
        <taxon>Gunneridae</taxon>
        <taxon>Pentapetalae</taxon>
        <taxon>rosids</taxon>
        <taxon>fabids</taxon>
        <taxon>Fabales</taxon>
        <taxon>Fabaceae</taxon>
        <taxon>Papilionoideae</taxon>
        <taxon>50 kb inversion clade</taxon>
        <taxon>genistoids sensu lato</taxon>
        <taxon>core genistoids</taxon>
        <taxon>Genisteae</taxon>
        <taxon>Lupinus</taxon>
    </lineage>
</organism>
<protein>
    <submittedName>
        <fullName evidence="1">Uncharacterized protein</fullName>
    </submittedName>
</protein>
<evidence type="ECO:0000313" key="2">
    <source>
        <dbReference type="Proteomes" id="UP000447434"/>
    </source>
</evidence>
<dbReference type="AlphaFoldDB" id="A0A6A4PUF3"/>
<reference evidence="2" key="1">
    <citation type="journal article" date="2020" name="Nat. Commun.">
        <title>Genome sequence of the cluster root forming white lupin.</title>
        <authorList>
            <person name="Hufnagel B."/>
            <person name="Marques A."/>
            <person name="Soriano A."/>
            <person name="Marques L."/>
            <person name="Divol F."/>
            <person name="Doumas P."/>
            <person name="Sallet E."/>
            <person name="Mancinotti D."/>
            <person name="Carrere S."/>
            <person name="Marande W."/>
            <person name="Arribat S."/>
            <person name="Keller J."/>
            <person name="Huneau C."/>
            <person name="Blein T."/>
            <person name="Aime D."/>
            <person name="Laguerre M."/>
            <person name="Taylor J."/>
            <person name="Schubert V."/>
            <person name="Nelson M."/>
            <person name="Geu-Flores F."/>
            <person name="Crespi M."/>
            <person name="Gallardo-Guerrero K."/>
            <person name="Delaux P.-M."/>
            <person name="Salse J."/>
            <person name="Berges H."/>
            <person name="Guyot R."/>
            <person name="Gouzy J."/>
            <person name="Peret B."/>
        </authorList>
    </citation>
    <scope>NUCLEOTIDE SEQUENCE [LARGE SCALE GENOMIC DNA]</scope>
    <source>
        <strain evidence="2">cv. Amiga</strain>
    </source>
</reference>
<dbReference type="Proteomes" id="UP000447434">
    <property type="component" value="Chromosome 10"/>
</dbReference>
<dbReference type="EMBL" id="WOCE01000010">
    <property type="protein sequence ID" value="KAE9605082.1"/>
    <property type="molecule type" value="Genomic_DNA"/>
</dbReference>